<dbReference type="GO" id="GO:0036218">
    <property type="term" value="F:dTTP diphosphatase activity"/>
    <property type="evidence" value="ECO:0007669"/>
    <property type="project" value="RHEA"/>
</dbReference>
<dbReference type="PANTHER" id="PTHR43213:SF5">
    <property type="entry name" value="BIFUNCTIONAL DTTP_UTP PYROPHOSPHATASE_METHYLTRANSFERASE PROTEIN-RELATED"/>
    <property type="match status" value="1"/>
</dbReference>
<dbReference type="PIRSF" id="PIRSF006305">
    <property type="entry name" value="Maf"/>
    <property type="match status" value="1"/>
</dbReference>
<dbReference type="CDD" id="cd00555">
    <property type="entry name" value="Maf"/>
    <property type="match status" value="1"/>
</dbReference>
<protein>
    <recommendedName>
        <fullName evidence="3">dTTP/UTP pyrophosphatase</fullName>
        <shortName evidence="3">dTTPase/UTPase</shortName>
        <ecNumber evidence="3">3.6.1.9</ecNumber>
    </recommendedName>
    <alternativeName>
        <fullName evidence="3">Nucleoside triphosphate pyrophosphatase</fullName>
    </alternativeName>
    <alternativeName>
        <fullName evidence="3">Nucleotide pyrophosphatase</fullName>
        <shortName evidence="3">Nucleotide PPase</shortName>
    </alternativeName>
</protein>
<comment type="cofactor">
    <cofactor evidence="1 3">
        <name>a divalent metal cation</name>
        <dbReference type="ChEBI" id="CHEBI:60240"/>
    </cofactor>
</comment>
<dbReference type="PANTHER" id="PTHR43213">
    <property type="entry name" value="BIFUNCTIONAL DTTP/UTP PYROPHOSPHATASE/METHYLTRANSFERASE PROTEIN-RELATED"/>
    <property type="match status" value="1"/>
</dbReference>
<keyword evidence="3" id="KW-0546">Nucleotide metabolism</keyword>
<dbReference type="InterPro" id="IPR003697">
    <property type="entry name" value="Maf-like"/>
</dbReference>
<reference evidence="4 5" key="1">
    <citation type="submission" date="2016-02" db="EMBL/GenBank/DDBJ databases">
        <title>Comparison of Clostridium stercorarium subspecies using comparative genomics and transcriptomics.</title>
        <authorList>
            <person name="Schellenberg J."/>
            <person name="Thallinger G."/>
            <person name="Levin D.B."/>
            <person name="Zhang X."/>
            <person name="Alvare G."/>
            <person name="Fristensky B."/>
            <person name="Sparling R."/>
        </authorList>
    </citation>
    <scope>NUCLEOTIDE SEQUENCE [LARGE SCALE GENOMIC DNA]</scope>
    <source>
        <strain evidence="4 5">DSM 9219</strain>
    </source>
</reference>
<dbReference type="Proteomes" id="UP000092931">
    <property type="component" value="Chromosome"/>
</dbReference>
<dbReference type="EMBL" id="CP014673">
    <property type="protein sequence ID" value="ANX00402.1"/>
    <property type="molecule type" value="Genomic_DNA"/>
</dbReference>
<gene>
    <name evidence="4" type="ORF">CSTERLE_01745</name>
</gene>
<feature type="active site" description="Proton acceptor" evidence="3">
    <location>
        <position position="74"/>
    </location>
</feature>
<dbReference type="GO" id="GO:0036221">
    <property type="term" value="F:UTP diphosphatase activity"/>
    <property type="evidence" value="ECO:0007669"/>
    <property type="project" value="RHEA"/>
</dbReference>
<feature type="site" description="Important for substrate specificity" evidence="3">
    <location>
        <position position="159"/>
    </location>
</feature>
<feature type="site" description="Important for substrate specificity" evidence="3">
    <location>
        <position position="12"/>
    </location>
</feature>
<dbReference type="HAMAP" id="MF_00528">
    <property type="entry name" value="Maf"/>
    <property type="match status" value="1"/>
</dbReference>
<keyword evidence="2 3" id="KW-0378">Hydrolase</keyword>
<dbReference type="Pfam" id="PF02545">
    <property type="entry name" value="Maf"/>
    <property type="match status" value="1"/>
</dbReference>
<comment type="similarity">
    <text evidence="3">Belongs to the Maf family. YhdE subfamily.</text>
</comment>
<dbReference type="AlphaFoldDB" id="A0A1B1YI58"/>
<keyword evidence="3" id="KW-0963">Cytoplasm</keyword>
<comment type="subcellular location">
    <subcellularLocation>
        <location evidence="3">Cytoplasm</location>
    </subcellularLocation>
</comment>
<evidence type="ECO:0000256" key="2">
    <source>
        <dbReference type="ARBA" id="ARBA00022801"/>
    </source>
</evidence>
<evidence type="ECO:0000313" key="4">
    <source>
        <dbReference type="EMBL" id="ANX00402.1"/>
    </source>
</evidence>
<comment type="catalytic activity">
    <reaction evidence="3">
        <text>dTTP + H2O = dTMP + diphosphate + H(+)</text>
        <dbReference type="Rhea" id="RHEA:28534"/>
        <dbReference type="ChEBI" id="CHEBI:15377"/>
        <dbReference type="ChEBI" id="CHEBI:15378"/>
        <dbReference type="ChEBI" id="CHEBI:33019"/>
        <dbReference type="ChEBI" id="CHEBI:37568"/>
        <dbReference type="ChEBI" id="CHEBI:63528"/>
        <dbReference type="EC" id="3.6.1.9"/>
    </reaction>
</comment>
<sequence length="198" mass="22127">MKQLILASQSPRREMLLKQIGVSFKTHPSNIDENMTENVGPEDYVRSVAERKAFKVKEYFCSRGHNFFVVLAADTVVVHEGVILGKPADEGHAFEMLSRLSGRWHEVMTGVSVLDGDEDKKLTCVEITKVKMRDLSPDEIWKYIRTGEPLDKAGAYGIQGIGALMVERIEGCFYNVVGLPLHRVSVMLSQFGIKTVLG</sequence>
<dbReference type="GO" id="GO:0009117">
    <property type="term" value="P:nucleotide metabolic process"/>
    <property type="evidence" value="ECO:0007669"/>
    <property type="project" value="UniProtKB-KW"/>
</dbReference>
<dbReference type="Gene3D" id="3.90.950.10">
    <property type="match status" value="1"/>
</dbReference>
<accession>A0A1B1YI58</accession>
<dbReference type="GO" id="GO:0005737">
    <property type="term" value="C:cytoplasm"/>
    <property type="evidence" value="ECO:0007669"/>
    <property type="project" value="UniProtKB-SubCell"/>
</dbReference>
<dbReference type="InterPro" id="IPR029001">
    <property type="entry name" value="ITPase-like_fam"/>
</dbReference>
<dbReference type="NCBIfam" id="TIGR00172">
    <property type="entry name" value="maf"/>
    <property type="match status" value="1"/>
</dbReference>
<dbReference type="EC" id="3.6.1.9" evidence="3"/>
<evidence type="ECO:0000313" key="5">
    <source>
        <dbReference type="Proteomes" id="UP000092931"/>
    </source>
</evidence>
<name>A0A1B1YI58_THEST</name>
<feature type="site" description="Important for substrate specificity" evidence="3">
    <location>
        <position position="75"/>
    </location>
</feature>
<comment type="catalytic activity">
    <reaction evidence="3">
        <text>UTP + H2O = UMP + diphosphate + H(+)</text>
        <dbReference type="Rhea" id="RHEA:29395"/>
        <dbReference type="ChEBI" id="CHEBI:15377"/>
        <dbReference type="ChEBI" id="CHEBI:15378"/>
        <dbReference type="ChEBI" id="CHEBI:33019"/>
        <dbReference type="ChEBI" id="CHEBI:46398"/>
        <dbReference type="ChEBI" id="CHEBI:57865"/>
        <dbReference type="EC" id="3.6.1.9"/>
    </reaction>
</comment>
<comment type="caution">
    <text evidence="3">Lacks conserved residue(s) required for the propagation of feature annotation.</text>
</comment>
<dbReference type="SUPFAM" id="SSF52972">
    <property type="entry name" value="ITPase-like"/>
    <property type="match status" value="1"/>
</dbReference>
<organism evidence="4 5">
    <name type="scientific">Thermoclostridium stercorarium subsp. leptospartum DSM 9219</name>
    <dbReference type="NCBI Taxonomy" id="1346611"/>
    <lineage>
        <taxon>Bacteria</taxon>
        <taxon>Bacillati</taxon>
        <taxon>Bacillota</taxon>
        <taxon>Clostridia</taxon>
        <taxon>Eubacteriales</taxon>
        <taxon>Oscillospiraceae</taxon>
        <taxon>Thermoclostridium</taxon>
    </lineage>
</organism>
<dbReference type="RefSeq" id="WP_034843763.1">
    <property type="nucleotide sequence ID" value="NZ_CP014673.1"/>
</dbReference>
<evidence type="ECO:0000256" key="1">
    <source>
        <dbReference type="ARBA" id="ARBA00001968"/>
    </source>
</evidence>
<evidence type="ECO:0000256" key="3">
    <source>
        <dbReference type="HAMAP-Rule" id="MF_00528"/>
    </source>
</evidence>
<comment type="function">
    <text evidence="3">Nucleoside triphosphate pyrophosphatase that hydrolyzes dTTP and UTP. May have a dual role in cell division arrest and in preventing the incorporation of modified nucleotides into cellular nucleic acids.</text>
</comment>
<proteinExistence type="inferred from homology"/>